<keyword evidence="2 4" id="KW-0238">DNA-binding</keyword>
<keyword evidence="3" id="KW-0804">Transcription</keyword>
<feature type="DNA-binding region" description="H-T-H motif" evidence="4">
    <location>
        <begin position="245"/>
        <end position="264"/>
    </location>
</feature>
<evidence type="ECO:0000259" key="5">
    <source>
        <dbReference type="PROSITE" id="PS50977"/>
    </source>
</evidence>
<dbReference type="EMBL" id="QFPX01000001">
    <property type="protein sequence ID" value="PZQ57647.1"/>
    <property type="molecule type" value="Genomic_DNA"/>
</dbReference>
<dbReference type="PROSITE" id="PS50977">
    <property type="entry name" value="HTH_TETR_2"/>
    <property type="match status" value="2"/>
</dbReference>
<evidence type="ECO:0000313" key="7">
    <source>
        <dbReference type="Proteomes" id="UP000249082"/>
    </source>
</evidence>
<dbReference type="SUPFAM" id="SSF46689">
    <property type="entry name" value="Homeodomain-like"/>
    <property type="match status" value="2"/>
</dbReference>
<accession>A0A2W5QIN7</accession>
<sequence>MIIPEITEFSSQDKLIRAALGLWANQGHSAMSARALSRATGLPTSSIYHHFGSMEQLLQSAQAYARDAAQVWVEQKLQELAGWPRDGGPESMARALAVLVDDWTVECRELAFASTQCHLLAQRDPTYLSAIDAWRDLWAAFWAEISARAGLSHYAAPTSYVFEATAQFHLIRWNRMIDRGALDEFCNGWGLWLSGKLAAEGPWRRHAREIALTSAPELPAQNGLAEAIAEGAADVVEEAGIAALTHRAVAARAGITLGVVSYNFRTSADLVRAAFDAIYRRVTQPKAEADSDGAGDAAGWAEPLVAWLDFPSQPRRLAAMEELMLAVARDPDLRDFGPQLRYLRGRSSRVQLATLLGSDAPISPLDAALYSSMVSGQRRALIERPAAEIQASLDQTEALIGTLRSA</sequence>
<dbReference type="PRINTS" id="PR00455">
    <property type="entry name" value="HTHTETR"/>
</dbReference>
<evidence type="ECO:0000256" key="3">
    <source>
        <dbReference type="ARBA" id="ARBA00023163"/>
    </source>
</evidence>
<dbReference type="Proteomes" id="UP000249082">
    <property type="component" value="Unassembled WGS sequence"/>
</dbReference>
<feature type="DNA-binding region" description="H-T-H motif" evidence="4">
    <location>
        <begin position="32"/>
        <end position="51"/>
    </location>
</feature>
<feature type="domain" description="HTH tetR-type" evidence="5">
    <location>
        <begin position="9"/>
        <end position="69"/>
    </location>
</feature>
<evidence type="ECO:0000256" key="1">
    <source>
        <dbReference type="ARBA" id="ARBA00023015"/>
    </source>
</evidence>
<dbReference type="PANTHER" id="PTHR47506">
    <property type="entry name" value="TRANSCRIPTIONAL REGULATORY PROTEIN"/>
    <property type="match status" value="1"/>
</dbReference>
<dbReference type="Pfam" id="PF00440">
    <property type="entry name" value="TetR_N"/>
    <property type="match status" value="1"/>
</dbReference>
<feature type="domain" description="HTH tetR-type" evidence="5">
    <location>
        <begin position="222"/>
        <end position="282"/>
    </location>
</feature>
<dbReference type="PANTHER" id="PTHR47506:SF1">
    <property type="entry name" value="HTH-TYPE TRANSCRIPTIONAL REGULATOR YJDC"/>
    <property type="match status" value="1"/>
</dbReference>
<name>A0A2W5QIN7_9SPHN</name>
<reference evidence="6 7" key="1">
    <citation type="submission" date="2017-08" db="EMBL/GenBank/DDBJ databases">
        <title>Infants hospitalized years apart are colonized by the same room-sourced microbial strains.</title>
        <authorList>
            <person name="Brooks B."/>
            <person name="Olm M.R."/>
            <person name="Firek B.A."/>
            <person name="Baker R."/>
            <person name="Thomas B.C."/>
            <person name="Morowitz M.J."/>
            <person name="Banfield J.F."/>
        </authorList>
    </citation>
    <scope>NUCLEOTIDE SEQUENCE [LARGE SCALE GENOMIC DNA]</scope>
    <source>
        <strain evidence="6">S2_005_002_R2_33</strain>
    </source>
</reference>
<protein>
    <submittedName>
        <fullName evidence="6">TetR family transcriptional regulator</fullName>
    </submittedName>
</protein>
<evidence type="ECO:0000313" key="6">
    <source>
        <dbReference type="EMBL" id="PZQ57647.1"/>
    </source>
</evidence>
<dbReference type="Gene3D" id="1.10.357.10">
    <property type="entry name" value="Tetracycline Repressor, domain 2"/>
    <property type="match status" value="2"/>
</dbReference>
<proteinExistence type="predicted"/>
<dbReference type="GO" id="GO:0003677">
    <property type="term" value="F:DNA binding"/>
    <property type="evidence" value="ECO:0007669"/>
    <property type="project" value="UniProtKB-UniRule"/>
</dbReference>
<evidence type="ECO:0000256" key="4">
    <source>
        <dbReference type="PROSITE-ProRule" id="PRU00335"/>
    </source>
</evidence>
<organism evidence="6 7">
    <name type="scientific">Novosphingobium pentaromativorans</name>
    <dbReference type="NCBI Taxonomy" id="205844"/>
    <lineage>
        <taxon>Bacteria</taxon>
        <taxon>Pseudomonadati</taxon>
        <taxon>Pseudomonadota</taxon>
        <taxon>Alphaproteobacteria</taxon>
        <taxon>Sphingomonadales</taxon>
        <taxon>Sphingomonadaceae</taxon>
        <taxon>Novosphingobium</taxon>
    </lineage>
</organism>
<comment type="caution">
    <text evidence="6">The sequence shown here is derived from an EMBL/GenBank/DDBJ whole genome shotgun (WGS) entry which is preliminary data.</text>
</comment>
<dbReference type="InterPro" id="IPR009057">
    <property type="entry name" value="Homeodomain-like_sf"/>
</dbReference>
<evidence type="ECO:0000256" key="2">
    <source>
        <dbReference type="ARBA" id="ARBA00023125"/>
    </source>
</evidence>
<dbReference type="InterPro" id="IPR001647">
    <property type="entry name" value="HTH_TetR"/>
</dbReference>
<gene>
    <name evidence="6" type="ORF">DI555_01645</name>
</gene>
<keyword evidence="1" id="KW-0805">Transcription regulation</keyword>
<dbReference type="AlphaFoldDB" id="A0A2W5QIN7"/>